<proteinExistence type="predicted"/>
<reference evidence="1" key="1">
    <citation type="submission" date="2013-11" db="EMBL/GenBank/DDBJ databases">
        <title>Microbial diversity, functional groups and degradation webs in Northern and Southern Mediterranean and Red Sea marine crude oil polluted sites.</title>
        <authorList>
            <person name="Daffonchio D."/>
            <person name="Mapelli F."/>
            <person name="Ferrer M."/>
            <person name="Richter M."/>
            <person name="Cherif A."/>
            <person name="Malkawi H.I."/>
            <person name="Yakimov M.M."/>
            <person name="Abdel-Fattah Y.R."/>
            <person name="Blaghen M."/>
            <person name="Golyshin P.N."/>
            <person name="Kalogerakis N."/>
            <person name="Boon N."/>
            <person name="Magagnini M."/>
            <person name="Fava F."/>
        </authorList>
    </citation>
    <scope>NUCLEOTIDE SEQUENCE</scope>
</reference>
<name>A0A1B6NXE3_9ZZZZ</name>
<organism evidence="1">
    <name type="scientific">marine sediment metagenome</name>
    <dbReference type="NCBI Taxonomy" id="412755"/>
    <lineage>
        <taxon>unclassified sequences</taxon>
        <taxon>metagenomes</taxon>
        <taxon>ecological metagenomes</taxon>
    </lineage>
</organism>
<gene>
    <name evidence="1" type="ORF">MGSAQ_001116</name>
</gene>
<comment type="caution">
    <text evidence="1">The sequence shown here is derived from an EMBL/GenBank/DDBJ whole genome shotgun (WGS) entry which is preliminary data.</text>
</comment>
<protein>
    <submittedName>
        <fullName evidence="1">Uncharacterized protein</fullName>
    </submittedName>
</protein>
<dbReference type="EMBL" id="AYSL01000572">
    <property type="protein sequence ID" value="KTF07387.1"/>
    <property type="molecule type" value="Genomic_DNA"/>
</dbReference>
<sequence>MQALSAEFNEAFLIIIVIKAFLTFQSSKSRHILEKHHLFIHHLYKLVFF</sequence>
<dbReference type="AlphaFoldDB" id="A0A1B6NXE3"/>
<accession>A0A1B6NXE3</accession>
<evidence type="ECO:0000313" key="1">
    <source>
        <dbReference type="EMBL" id="KTF07387.1"/>
    </source>
</evidence>